<dbReference type="Proteomes" id="UP000277811">
    <property type="component" value="Unassembled WGS sequence"/>
</dbReference>
<dbReference type="CDD" id="cd07377">
    <property type="entry name" value="WHTH_GntR"/>
    <property type="match status" value="1"/>
</dbReference>
<dbReference type="InterPro" id="IPR036390">
    <property type="entry name" value="WH_DNA-bd_sf"/>
</dbReference>
<dbReference type="EMBL" id="UPPP01000064">
    <property type="protein sequence ID" value="VBB06514.1"/>
    <property type="molecule type" value="Genomic_DNA"/>
</dbReference>
<dbReference type="SUPFAM" id="SSF46785">
    <property type="entry name" value="Winged helix' DNA-binding domain"/>
    <property type="match status" value="1"/>
</dbReference>
<organism evidence="6 7">
    <name type="scientific">Lucifera butyrica</name>
    <dbReference type="NCBI Taxonomy" id="1351585"/>
    <lineage>
        <taxon>Bacteria</taxon>
        <taxon>Bacillati</taxon>
        <taxon>Bacillota</taxon>
        <taxon>Negativicutes</taxon>
        <taxon>Veillonellales</taxon>
        <taxon>Veillonellaceae</taxon>
        <taxon>Lucifera</taxon>
    </lineage>
</organism>
<accession>A0A498R4Z1</accession>
<keyword evidence="7" id="KW-1185">Reference proteome</keyword>
<dbReference type="InterPro" id="IPR000524">
    <property type="entry name" value="Tscrpt_reg_HTH_GntR"/>
</dbReference>
<evidence type="ECO:0000256" key="4">
    <source>
        <dbReference type="ARBA" id="ARBA00023163"/>
    </source>
</evidence>
<evidence type="ECO:0000313" key="6">
    <source>
        <dbReference type="EMBL" id="VBB06514.1"/>
    </source>
</evidence>
<evidence type="ECO:0000256" key="1">
    <source>
        <dbReference type="ARBA" id="ARBA00022898"/>
    </source>
</evidence>
<keyword evidence="1" id="KW-0663">Pyridoxal phosphate</keyword>
<name>A0A498R4Z1_9FIRM</name>
<gene>
    <name evidence="6" type="ORF">LUCI_1747</name>
</gene>
<dbReference type="PANTHER" id="PTHR46577:SF1">
    <property type="entry name" value="HTH-TYPE TRANSCRIPTIONAL REGULATORY PROTEIN GABR"/>
    <property type="match status" value="1"/>
</dbReference>
<dbReference type="Gene3D" id="1.10.10.10">
    <property type="entry name" value="Winged helix-like DNA-binding domain superfamily/Winged helix DNA-binding domain"/>
    <property type="match status" value="1"/>
</dbReference>
<evidence type="ECO:0000259" key="5">
    <source>
        <dbReference type="PROSITE" id="PS50949"/>
    </source>
</evidence>
<evidence type="ECO:0000313" key="7">
    <source>
        <dbReference type="Proteomes" id="UP000277811"/>
    </source>
</evidence>
<keyword evidence="2" id="KW-0805">Transcription regulation</keyword>
<dbReference type="GO" id="GO:0003700">
    <property type="term" value="F:DNA-binding transcription factor activity"/>
    <property type="evidence" value="ECO:0007669"/>
    <property type="project" value="InterPro"/>
</dbReference>
<dbReference type="GO" id="GO:0003677">
    <property type="term" value="F:DNA binding"/>
    <property type="evidence" value="ECO:0007669"/>
    <property type="project" value="UniProtKB-KW"/>
</dbReference>
<feature type="domain" description="HTH gntR-type" evidence="5">
    <location>
        <begin position="1"/>
        <end position="49"/>
    </location>
</feature>
<dbReference type="SMART" id="SM00345">
    <property type="entry name" value="HTH_GNTR"/>
    <property type="match status" value="1"/>
</dbReference>
<evidence type="ECO:0000256" key="3">
    <source>
        <dbReference type="ARBA" id="ARBA00023125"/>
    </source>
</evidence>
<proteinExistence type="predicted"/>
<evidence type="ECO:0000256" key="2">
    <source>
        <dbReference type="ARBA" id="ARBA00023015"/>
    </source>
</evidence>
<keyword evidence="4" id="KW-0804">Transcription</keyword>
<reference evidence="6 7" key="1">
    <citation type="submission" date="2018-06" db="EMBL/GenBank/DDBJ databases">
        <authorList>
            <person name="Strepis N."/>
        </authorList>
    </citation>
    <scope>NUCLEOTIDE SEQUENCE [LARGE SCALE GENOMIC DNA]</scope>
    <source>
        <strain evidence="6">LUCI</strain>
    </source>
</reference>
<dbReference type="PRINTS" id="PR00035">
    <property type="entry name" value="HTHGNTR"/>
</dbReference>
<dbReference type="InterPro" id="IPR036388">
    <property type="entry name" value="WH-like_DNA-bd_sf"/>
</dbReference>
<dbReference type="AlphaFoldDB" id="A0A498R4Z1"/>
<protein>
    <submittedName>
        <fullName evidence="6">Transcription regulator hth gntr</fullName>
    </submittedName>
</protein>
<sequence length="293" mass="32514">MAGDKIPTERDLAAKLGISRNTVSAAYKELLLEGILEARQGRGTFVRRQREDDAALEQVAGSRRDRLLRVIDDAMAKAVELGFTTEQFVAIASIRAQEKARAVKALRVSVVDCTAENVRHFIRQLNQVANVHFEAVVLSDLLEQRVPVELLRSSDLVVTTAEHQTALVKLMGPSNKLFVAAVTPNLDAVVKLARLLPGATVGVVAETKEFTDALKRLFTRIAASEIFCEMLLSADREELRRFTLRHNVLVVAKEMEHAVRQAAAADQVIIPFYYEIDQGSLHQVMAKMLEMIS</sequence>
<dbReference type="InterPro" id="IPR051446">
    <property type="entry name" value="HTH_trans_reg/aminotransferase"/>
</dbReference>
<dbReference type="PANTHER" id="PTHR46577">
    <property type="entry name" value="HTH-TYPE TRANSCRIPTIONAL REGULATORY PROTEIN GABR"/>
    <property type="match status" value="1"/>
</dbReference>
<dbReference type="PROSITE" id="PS50949">
    <property type="entry name" value="HTH_GNTR"/>
    <property type="match status" value="1"/>
</dbReference>
<dbReference type="Pfam" id="PF00392">
    <property type="entry name" value="GntR"/>
    <property type="match status" value="1"/>
</dbReference>
<keyword evidence="3" id="KW-0238">DNA-binding</keyword>